<organism evidence="1 2">
    <name type="scientific">Nicotiana tabacum</name>
    <name type="common">Common tobacco</name>
    <dbReference type="NCBI Taxonomy" id="4097"/>
    <lineage>
        <taxon>Eukaryota</taxon>
        <taxon>Viridiplantae</taxon>
        <taxon>Streptophyta</taxon>
        <taxon>Embryophyta</taxon>
        <taxon>Tracheophyta</taxon>
        <taxon>Spermatophyta</taxon>
        <taxon>Magnoliopsida</taxon>
        <taxon>eudicotyledons</taxon>
        <taxon>Gunneridae</taxon>
        <taxon>Pentapetalae</taxon>
        <taxon>asterids</taxon>
        <taxon>lamiids</taxon>
        <taxon>Solanales</taxon>
        <taxon>Solanaceae</taxon>
        <taxon>Nicotianoideae</taxon>
        <taxon>Nicotianeae</taxon>
        <taxon>Nicotiana</taxon>
    </lineage>
</organism>
<keyword evidence="1" id="KW-1185">Reference proteome</keyword>
<evidence type="ECO:0000313" key="1">
    <source>
        <dbReference type="Proteomes" id="UP000790787"/>
    </source>
</evidence>
<accession>A0AC58U3D8</accession>
<dbReference type="Proteomes" id="UP000790787">
    <property type="component" value="Chromosome 3"/>
</dbReference>
<name>A0AC58U3D8_TOBAC</name>
<reference evidence="2" key="2">
    <citation type="submission" date="2025-08" db="UniProtKB">
        <authorList>
            <consortium name="RefSeq"/>
        </authorList>
    </citation>
    <scope>IDENTIFICATION</scope>
    <source>
        <tissue evidence="2">Leaf</tissue>
    </source>
</reference>
<protein>
    <submittedName>
        <fullName evidence="2">Uncharacterized protein LOC142178436</fullName>
    </submittedName>
</protein>
<gene>
    <name evidence="2" type="primary">LOC142178436</name>
</gene>
<dbReference type="RefSeq" id="XP_075103994.1">
    <property type="nucleotide sequence ID" value="XM_075247893.1"/>
</dbReference>
<sequence>MKAQADKKRSPRSFEIRDLVFAKLQPYRQMSLRGHSYHKLNPKHFGSFKILQKVGTIAYQLELPSQAKIHHTFHVSQLKKYIGNVAAVSDLPVSLSTHGHIVLEPEAILDRSNFLIPVLEDKDSFSGGNLL</sequence>
<reference evidence="1" key="1">
    <citation type="journal article" date="2014" name="Nat. Commun.">
        <title>The tobacco genome sequence and its comparison with those of tomato and potato.</title>
        <authorList>
            <person name="Sierro N."/>
            <person name="Battey J.N."/>
            <person name="Ouadi S."/>
            <person name="Bakaher N."/>
            <person name="Bovet L."/>
            <person name="Willig A."/>
            <person name="Goepfert S."/>
            <person name="Peitsch M.C."/>
            <person name="Ivanov N.V."/>
        </authorList>
    </citation>
    <scope>NUCLEOTIDE SEQUENCE [LARGE SCALE GENOMIC DNA]</scope>
</reference>
<proteinExistence type="predicted"/>
<evidence type="ECO:0000313" key="2">
    <source>
        <dbReference type="RefSeq" id="XP_075103994.1"/>
    </source>
</evidence>